<protein>
    <submittedName>
        <fullName evidence="3">Lysophospholipase L1-like esterase</fullName>
    </submittedName>
</protein>
<dbReference type="InterPro" id="IPR013830">
    <property type="entry name" value="SGNH_hydro"/>
</dbReference>
<dbReference type="GO" id="GO:0004622">
    <property type="term" value="F:phosphatidylcholine lysophospholipase activity"/>
    <property type="evidence" value="ECO:0007669"/>
    <property type="project" value="TreeGrafter"/>
</dbReference>
<keyword evidence="1" id="KW-0732">Signal</keyword>
<evidence type="ECO:0000259" key="2">
    <source>
        <dbReference type="Pfam" id="PF13472"/>
    </source>
</evidence>
<proteinExistence type="predicted"/>
<dbReference type="CDD" id="cd04502">
    <property type="entry name" value="SGNH_hydrolase_like_7"/>
    <property type="match status" value="1"/>
</dbReference>
<dbReference type="EMBL" id="JACHHP010000007">
    <property type="protein sequence ID" value="MBB5209556.1"/>
    <property type="molecule type" value="Genomic_DNA"/>
</dbReference>
<evidence type="ECO:0000256" key="1">
    <source>
        <dbReference type="SAM" id="SignalP"/>
    </source>
</evidence>
<accession>A0A7W8G0U6</accession>
<dbReference type="Pfam" id="PF13472">
    <property type="entry name" value="Lipase_GDSL_2"/>
    <property type="match status" value="1"/>
</dbReference>
<feature type="chain" id="PRO_5031365044" evidence="1">
    <location>
        <begin position="22"/>
        <end position="221"/>
    </location>
</feature>
<dbReference type="PANTHER" id="PTHR30383">
    <property type="entry name" value="THIOESTERASE 1/PROTEASE 1/LYSOPHOSPHOLIPASE L1"/>
    <property type="match status" value="1"/>
</dbReference>
<dbReference type="Gene3D" id="3.40.50.1110">
    <property type="entry name" value="SGNH hydrolase"/>
    <property type="match status" value="1"/>
</dbReference>
<evidence type="ECO:0000313" key="4">
    <source>
        <dbReference type="Proteomes" id="UP000521199"/>
    </source>
</evidence>
<evidence type="ECO:0000313" key="3">
    <source>
        <dbReference type="EMBL" id="MBB5209556.1"/>
    </source>
</evidence>
<dbReference type="RefSeq" id="WP_183962096.1">
    <property type="nucleotide sequence ID" value="NZ_JACHHP010000007.1"/>
</dbReference>
<dbReference type="AlphaFoldDB" id="A0A7W8G0U6"/>
<dbReference type="PANTHER" id="PTHR30383:SF5">
    <property type="entry name" value="SGNH HYDROLASE-TYPE ESTERASE DOMAIN-CONTAINING PROTEIN"/>
    <property type="match status" value="1"/>
</dbReference>
<dbReference type="Proteomes" id="UP000521199">
    <property type="component" value="Unassembled WGS sequence"/>
</dbReference>
<dbReference type="SUPFAM" id="SSF52266">
    <property type="entry name" value="SGNH hydrolase"/>
    <property type="match status" value="1"/>
</dbReference>
<feature type="signal peptide" evidence="1">
    <location>
        <begin position="1"/>
        <end position="21"/>
    </location>
</feature>
<reference evidence="3 4" key="1">
    <citation type="submission" date="2020-08" db="EMBL/GenBank/DDBJ databases">
        <title>Genomic Encyclopedia of Type Strains, Phase IV (KMG-IV): sequencing the most valuable type-strain genomes for metagenomic binning, comparative biology and taxonomic classification.</title>
        <authorList>
            <person name="Goeker M."/>
        </authorList>
    </citation>
    <scope>NUCLEOTIDE SEQUENCE [LARGE SCALE GENOMIC DNA]</scope>
    <source>
        <strain evidence="3 4">DSM 24163</strain>
    </source>
</reference>
<feature type="domain" description="SGNH hydrolase-type esterase" evidence="2">
    <location>
        <begin position="63"/>
        <end position="211"/>
    </location>
</feature>
<gene>
    <name evidence="3" type="ORF">HNQ52_003128</name>
</gene>
<dbReference type="InterPro" id="IPR051532">
    <property type="entry name" value="Ester_Hydrolysis_Enzymes"/>
</dbReference>
<dbReference type="InterPro" id="IPR036514">
    <property type="entry name" value="SGNH_hydro_sf"/>
</dbReference>
<sequence length="221" mass="24462">MRRMLLVLVALLAHVPFLQPAAAQAPADPWAADIAAFEAQDAAKPPSRGGVVFVGSSSIRFWTTLAQDFPGIDVVNRGFGGSEIRDATRHASRLVAPHAPRLVLLYAGDNDLMNGRTPRQVEKDFVAFVKRVRQLTPDARIAFIAIKPSPARAQLLDAMRNTNRRIERAAATLKGVDFIDVFTPMLDADGEPRADLFVEDRLHLNAEGYRLWTRLIAPYLR</sequence>
<keyword evidence="4" id="KW-1185">Reference proteome</keyword>
<name>A0A7W8G0U6_9GAMM</name>
<comment type="caution">
    <text evidence="3">The sequence shown here is derived from an EMBL/GenBank/DDBJ whole genome shotgun (WGS) entry which is preliminary data.</text>
</comment>
<organism evidence="3 4">
    <name type="scientific">Chiayiivirga flava</name>
    <dbReference type="NCBI Taxonomy" id="659595"/>
    <lineage>
        <taxon>Bacteria</taxon>
        <taxon>Pseudomonadati</taxon>
        <taxon>Pseudomonadota</taxon>
        <taxon>Gammaproteobacteria</taxon>
        <taxon>Lysobacterales</taxon>
        <taxon>Lysobacteraceae</taxon>
        <taxon>Chiayiivirga</taxon>
    </lineage>
</organism>